<dbReference type="InterPro" id="IPR000462">
    <property type="entry name" value="CDP-OH_P_trans"/>
</dbReference>
<evidence type="ECO:0000256" key="9">
    <source>
        <dbReference type="ARBA" id="ARBA00022989"/>
    </source>
</evidence>
<reference evidence="17" key="1">
    <citation type="submission" date="2018-05" db="EMBL/GenBank/DDBJ databases">
        <authorList>
            <person name="Lanie J.A."/>
            <person name="Ng W.-L."/>
            <person name="Kazmierczak K.M."/>
            <person name="Andrzejewski T.M."/>
            <person name="Davidsen T.M."/>
            <person name="Wayne K.J."/>
            <person name="Tettelin H."/>
            <person name="Glass J.I."/>
            <person name="Rusch D."/>
            <person name="Podicherti R."/>
            <person name="Tsui H.-C.T."/>
            <person name="Winkler M.E."/>
        </authorList>
    </citation>
    <scope>NUCLEOTIDE SEQUENCE</scope>
</reference>
<dbReference type="Pfam" id="PF08009">
    <property type="entry name" value="CDP-OH_P_tran_2"/>
    <property type="match status" value="1"/>
</dbReference>
<feature type="transmembrane region" description="Helical" evidence="15">
    <location>
        <begin position="138"/>
        <end position="157"/>
    </location>
</feature>
<dbReference type="GO" id="GO:0008654">
    <property type="term" value="P:phospholipid biosynthetic process"/>
    <property type="evidence" value="ECO:0007669"/>
    <property type="project" value="UniProtKB-KW"/>
</dbReference>
<keyword evidence="12" id="KW-0594">Phospholipid biosynthesis</keyword>
<evidence type="ECO:0000256" key="13">
    <source>
        <dbReference type="ARBA" id="ARBA00023264"/>
    </source>
</evidence>
<dbReference type="InterPro" id="IPR012616">
    <property type="entry name" value="CDP-OH_P_trans_C"/>
</dbReference>
<dbReference type="GO" id="GO:0003882">
    <property type="term" value="F:CDP-diacylglycerol-serine O-phosphatidyltransferase activity"/>
    <property type="evidence" value="ECO:0007669"/>
    <property type="project" value="UniProtKB-EC"/>
</dbReference>
<dbReference type="Pfam" id="PF01066">
    <property type="entry name" value="CDP-OH_P_transf"/>
    <property type="match status" value="1"/>
</dbReference>
<proteinExistence type="inferred from homology"/>
<feature type="transmembrane region" description="Helical" evidence="15">
    <location>
        <begin position="224"/>
        <end position="243"/>
    </location>
</feature>
<evidence type="ECO:0000256" key="1">
    <source>
        <dbReference type="ARBA" id="ARBA00000287"/>
    </source>
</evidence>
<dbReference type="InterPro" id="IPR004533">
    <property type="entry name" value="CDP-diaglyc--ser_O-PTrfase"/>
</dbReference>
<evidence type="ECO:0000259" key="16">
    <source>
        <dbReference type="Pfam" id="PF08009"/>
    </source>
</evidence>
<dbReference type="PANTHER" id="PTHR14269">
    <property type="entry name" value="CDP-DIACYLGLYCEROL--GLYCEROL-3-PHOSPHATE 3-PHOSPHATIDYLTRANSFERASE-RELATED"/>
    <property type="match status" value="1"/>
</dbReference>
<evidence type="ECO:0000256" key="3">
    <source>
        <dbReference type="ARBA" id="ARBA00010441"/>
    </source>
</evidence>
<keyword evidence="9 15" id="KW-1133">Transmembrane helix</keyword>
<dbReference type="AlphaFoldDB" id="A0A381NNY4"/>
<evidence type="ECO:0000256" key="15">
    <source>
        <dbReference type="SAM" id="Phobius"/>
    </source>
</evidence>
<evidence type="ECO:0000256" key="10">
    <source>
        <dbReference type="ARBA" id="ARBA00023098"/>
    </source>
</evidence>
<dbReference type="PROSITE" id="PS00379">
    <property type="entry name" value="CDP_ALCOHOL_P_TRANSF"/>
    <property type="match status" value="1"/>
</dbReference>
<dbReference type="InterPro" id="IPR048254">
    <property type="entry name" value="CDP_ALCOHOL_P_TRANSF_CS"/>
</dbReference>
<keyword evidence="10" id="KW-0443">Lipid metabolism</keyword>
<evidence type="ECO:0000256" key="6">
    <source>
        <dbReference type="ARBA" id="ARBA00022516"/>
    </source>
</evidence>
<comment type="subcellular location">
    <subcellularLocation>
        <location evidence="2">Endomembrane system</location>
        <topology evidence="2">Multi-pass membrane protein</topology>
    </subcellularLocation>
</comment>
<gene>
    <name evidence="17" type="ORF">METZ01_LOCUS8097</name>
</gene>
<feature type="transmembrane region" description="Helical" evidence="15">
    <location>
        <begin position="197"/>
        <end position="218"/>
    </location>
</feature>
<evidence type="ECO:0000256" key="14">
    <source>
        <dbReference type="ARBA" id="ARBA00032361"/>
    </source>
</evidence>
<keyword evidence="13" id="KW-1208">Phospholipid metabolism</keyword>
<name>A0A381NNY4_9ZZZZ</name>
<comment type="catalytic activity">
    <reaction evidence="1">
        <text>a CDP-1,2-diacyl-sn-glycerol + L-serine = a 1,2-diacyl-sn-glycero-3-phospho-L-serine + CMP + H(+)</text>
        <dbReference type="Rhea" id="RHEA:16913"/>
        <dbReference type="ChEBI" id="CHEBI:15378"/>
        <dbReference type="ChEBI" id="CHEBI:33384"/>
        <dbReference type="ChEBI" id="CHEBI:57262"/>
        <dbReference type="ChEBI" id="CHEBI:58332"/>
        <dbReference type="ChEBI" id="CHEBI:60377"/>
        <dbReference type="EC" id="2.7.8.8"/>
    </reaction>
</comment>
<evidence type="ECO:0000256" key="8">
    <source>
        <dbReference type="ARBA" id="ARBA00022692"/>
    </source>
</evidence>
<feature type="transmembrane region" description="Helical" evidence="15">
    <location>
        <begin position="21"/>
        <end position="37"/>
    </location>
</feature>
<keyword evidence="6" id="KW-0444">Lipid biosynthesis</keyword>
<keyword evidence="8 15" id="KW-0812">Transmembrane</keyword>
<dbReference type="GO" id="GO:0012505">
    <property type="term" value="C:endomembrane system"/>
    <property type="evidence" value="ECO:0007669"/>
    <property type="project" value="UniProtKB-SubCell"/>
</dbReference>
<dbReference type="PANTHER" id="PTHR14269:SF61">
    <property type="entry name" value="CDP-DIACYLGLYCEROL--SERINE O-PHOSPHATIDYLTRANSFERASE"/>
    <property type="match status" value="1"/>
</dbReference>
<dbReference type="GO" id="GO:0016020">
    <property type="term" value="C:membrane"/>
    <property type="evidence" value="ECO:0007669"/>
    <property type="project" value="InterPro"/>
</dbReference>
<keyword evidence="7" id="KW-0808">Transferase</keyword>
<feature type="transmembrane region" description="Helical" evidence="15">
    <location>
        <begin position="163"/>
        <end position="185"/>
    </location>
</feature>
<dbReference type="EC" id="2.7.8.8" evidence="4"/>
<dbReference type="InterPro" id="IPR050324">
    <property type="entry name" value="CDP-alcohol_PTase-I"/>
</dbReference>
<evidence type="ECO:0000256" key="2">
    <source>
        <dbReference type="ARBA" id="ARBA00004127"/>
    </source>
</evidence>
<comment type="similarity">
    <text evidence="3">Belongs to the CDP-alcohol phosphatidyltransferase class-I family.</text>
</comment>
<dbReference type="InterPro" id="IPR043130">
    <property type="entry name" value="CDP-OH_PTrfase_TM_dom"/>
</dbReference>
<evidence type="ECO:0000313" key="17">
    <source>
        <dbReference type="EMBL" id="SUZ55243.1"/>
    </source>
</evidence>
<protein>
    <recommendedName>
        <fullName evidence="5">CDP-diacylglycerol--serine O-phosphatidyltransferase</fullName>
        <ecNumber evidence="4">2.7.8.8</ecNumber>
    </recommendedName>
    <alternativeName>
        <fullName evidence="14">Phosphatidylserine synthase</fullName>
    </alternativeName>
</protein>
<organism evidence="17">
    <name type="scientific">marine metagenome</name>
    <dbReference type="NCBI Taxonomy" id="408172"/>
    <lineage>
        <taxon>unclassified sequences</taxon>
        <taxon>metagenomes</taxon>
        <taxon>ecological metagenomes</taxon>
    </lineage>
</organism>
<evidence type="ECO:0000256" key="5">
    <source>
        <dbReference type="ARBA" id="ARBA00017171"/>
    </source>
</evidence>
<dbReference type="EMBL" id="UINC01000435">
    <property type="protein sequence ID" value="SUZ55243.1"/>
    <property type="molecule type" value="Genomic_DNA"/>
</dbReference>
<sequence length="263" mass="29794">MERKNKLEVVSTNKSRYILPSLLTLIGVCLGISSIKFAMDGNFSYAVLFLVVAAILDGLDGRVARLIKGTSDFGKELDSLTDFVSFGIAPAFVIYFWELNKLGKIGWLIVLLFSVCCVLRLARFNLTKFDHNEQWKINFFEGIPSPAGGCLILFPLIFELSNFSSLINLKIITPYLTVLVSFLLISKVPTFSFKKILIRRKMTIFLLLGVGLFFVSIIQFTFETLTICCLIYLTLIPIGIYNYKLQLKNANKFVDEEEHQDIL</sequence>
<feature type="transmembrane region" description="Helical" evidence="15">
    <location>
        <begin position="105"/>
        <end position="126"/>
    </location>
</feature>
<evidence type="ECO:0000256" key="12">
    <source>
        <dbReference type="ARBA" id="ARBA00023209"/>
    </source>
</evidence>
<evidence type="ECO:0000256" key="11">
    <source>
        <dbReference type="ARBA" id="ARBA00023136"/>
    </source>
</evidence>
<keyword evidence="11 15" id="KW-0472">Membrane</keyword>
<evidence type="ECO:0000256" key="7">
    <source>
        <dbReference type="ARBA" id="ARBA00022679"/>
    </source>
</evidence>
<accession>A0A381NNY4</accession>
<dbReference type="Gene3D" id="1.20.120.1760">
    <property type="match status" value="1"/>
</dbReference>
<evidence type="ECO:0000256" key="4">
    <source>
        <dbReference type="ARBA" id="ARBA00013174"/>
    </source>
</evidence>
<dbReference type="NCBIfam" id="TIGR00473">
    <property type="entry name" value="pssA"/>
    <property type="match status" value="1"/>
</dbReference>
<feature type="domain" description="CDP-alcohol phosphatidyltransferase C-terminal" evidence="16">
    <location>
        <begin position="202"/>
        <end position="237"/>
    </location>
</feature>